<sequence>MMNNDGELRPFTSSECFHAFHMNKYASGYSGQLKDFLKALGERLVWRLNNLLKD</sequence>
<accession>A0A1G8C6J1</accession>
<dbReference type="Proteomes" id="UP000199045">
    <property type="component" value="Unassembled WGS sequence"/>
</dbReference>
<evidence type="ECO:0000313" key="2">
    <source>
        <dbReference type="Proteomes" id="UP000199045"/>
    </source>
</evidence>
<proteinExistence type="predicted"/>
<organism evidence="1 2">
    <name type="scientific">Chitinophaga filiformis</name>
    <name type="common">Myxococcus filiformis</name>
    <name type="synonym">Flexibacter filiformis</name>
    <dbReference type="NCBI Taxonomy" id="104663"/>
    <lineage>
        <taxon>Bacteria</taxon>
        <taxon>Pseudomonadati</taxon>
        <taxon>Bacteroidota</taxon>
        <taxon>Chitinophagia</taxon>
        <taxon>Chitinophagales</taxon>
        <taxon>Chitinophagaceae</taxon>
        <taxon>Chitinophaga</taxon>
    </lineage>
</organism>
<protein>
    <submittedName>
        <fullName evidence="1">Uncharacterized protein</fullName>
    </submittedName>
</protein>
<dbReference type="EMBL" id="FNBN01000012">
    <property type="protein sequence ID" value="SDH41156.1"/>
    <property type="molecule type" value="Genomic_DNA"/>
</dbReference>
<name>A0A1G8C6J1_CHIFI</name>
<evidence type="ECO:0000313" key="1">
    <source>
        <dbReference type="EMBL" id="SDH41156.1"/>
    </source>
</evidence>
<gene>
    <name evidence="1" type="ORF">SAMN04488121_11238</name>
</gene>
<reference evidence="1 2" key="1">
    <citation type="submission" date="2016-10" db="EMBL/GenBank/DDBJ databases">
        <authorList>
            <person name="de Groot N.N."/>
        </authorList>
    </citation>
    <scope>NUCLEOTIDE SEQUENCE [LARGE SCALE GENOMIC DNA]</scope>
    <source>
        <strain evidence="1 2">DSM 527</strain>
    </source>
</reference>
<dbReference type="AlphaFoldDB" id="A0A1G8C6J1"/>